<dbReference type="SMART" id="SM00066">
    <property type="entry name" value="GAL4"/>
    <property type="match status" value="1"/>
</dbReference>
<evidence type="ECO:0000259" key="7">
    <source>
        <dbReference type="PROSITE" id="PS50048"/>
    </source>
</evidence>
<dbReference type="Gene3D" id="4.10.240.10">
    <property type="entry name" value="Zn(2)-C6 fungal-type DNA-binding domain"/>
    <property type="match status" value="1"/>
</dbReference>
<name>A0A8H4L1K0_9HYPO</name>
<dbReference type="PROSITE" id="PS00463">
    <property type="entry name" value="ZN2_CY6_FUNGAL_1"/>
    <property type="match status" value="1"/>
</dbReference>
<feature type="region of interest" description="Disordered" evidence="6">
    <location>
        <begin position="462"/>
        <end position="497"/>
    </location>
</feature>
<dbReference type="Proteomes" id="UP000554235">
    <property type="component" value="Unassembled WGS sequence"/>
</dbReference>
<dbReference type="PANTHER" id="PTHR47338:SF5">
    <property type="entry name" value="ZN(II)2CYS6 TRANSCRIPTION FACTOR (EUROFUNG)"/>
    <property type="match status" value="1"/>
</dbReference>
<evidence type="ECO:0000256" key="3">
    <source>
        <dbReference type="ARBA" id="ARBA00023015"/>
    </source>
</evidence>
<evidence type="ECO:0000256" key="2">
    <source>
        <dbReference type="ARBA" id="ARBA00022723"/>
    </source>
</evidence>
<proteinExistence type="predicted"/>
<comment type="subcellular location">
    <subcellularLocation>
        <location evidence="1">Nucleus</location>
    </subcellularLocation>
</comment>
<keyword evidence="4" id="KW-0804">Transcription</keyword>
<evidence type="ECO:0000256" key="4">
    <source>
        <dbReference type="ARBA" id="ARBA00023163"/>
    </source>
</evidence>
<accession>A0A8H4L1K0</accession>
<dbReference type="GO" id="GO:0005634">
    <property type="term" value="C:nucleus"/>
    <property type="evidence" value="ECO:0007669"/>
    <property type="project" value="UniProtKB-SubCell"/>
</dbReference>
<comment type="caution">
    <text evidence="8">The sequence shown here is derived from an EMBL/GenBank/DDBJ whole genome shotgun (WGS) entry which is preliminary data.</text>
</comment>
<dbReference type="InterPro" id="IPR001138">
    <property type="entry name" value="Zn2Cys6_DnaBD"/>
</dbReference>
<dbReference type="PROSITE" id="PS50048">
    <property type="entry name" value="ZN2_CY6_FUNGAL_2"/>
    <property type="match status" value="1"/>
</dbReference>
<feature type="region of interest" description="Disordered" evidence="6">
    <location>
        <begin position="54"/>
        <end position="110"/>
    </location>
</feature>
<feature type="domain" description="Zn(2)-C6 fungal-type" evidence="7">
    <location>
        <begin position="11"/>
        <end position="41"/>
    </location>
</feature>
<evidence type="ECO:0000313" key="9">
    <source>
        <dbReference type="Proteomes" id="UP000554235"/>
    </source>
</evidence>
<keyword evidence="9" id="KW-1185">Reference proteome</keyword>
<dbReference type="AlphaFoldDB" id="A0A8H4L1K0"/>
<keyword evidence="5" id="KW-0539">Nucleus</keyword>
<dbReference type="InterPro" id="IPR050815">
    <property type="entry name" value="TF_fung"/>
</dbReference>
<dbReference type="CDD" id="cd00067">
    <property type="entry name" value="GAL4"/>
    <property type="match status" value="1"/>
</dbReference>
<feature type="region of interest" description="Disordered" evidence="6">
    <location>
        <begin position="510"/>
        <end position="545"/>
    </location>
</feature>
<feature type="compositionally biased region" description="Polar residues" evidence="6">
    <location>
        <begin position="488"/>
        <end position="497"/>
    </location>
</feature>
<keyword evidence="2" id="KW-0479">Metal-binding</keyword>
<keyword evidence="3" id="KW-0805">Transcription regulation</keyword>
<dbReference type="GO" id="GO:0008270">
    <property type="term" value="F:zinc ion binding"/>
    <property type="evidence" value="ECO:0007669"/>
    <property type="project" value="InterPro"/>
</dbReference>
<dbReference type="GO" id="GO:0000981">
    <property type="term" value="F:DNA-binding transcription factor activity, RNA polymerase II-specific"/>
    <property type="evidence" value="ECO:0007669"/>
    <property type="project" value="InterPro"/>
</dbReference>
<dbReference type="PANTHER" id="PTHR47338">
    <property type="entry name" value="ZN(II)2CYS6 TRANSCRIPTION FACTOR (EUROFUNG)-RELATED"/>
    <property type="match status" value="1"/>
</dbReference>
<protein>
    <submittedName>
        <fullName evidence="8">Transcription factor</fullName>
    </submittedName>
</protein>
<organism evidence="8 9">
    <name type="scientific">Fusarium albosuccineum</name>
    <dbReference type="NCBI Taxonomy" id="1237068"/>
    <lineage>
        <taxon>Eukaryota</taxon>
        <taxon>Fungi</taxon>
        <taxon>Dikarya</taxon>
        <taxon>Ascomycota</taxon>
        <taxon>Pezizomycotina</taxon>
        <taxon>Sordariomycetes</taxon>
        <taxon>Hypocreomycetidae</taxon>
        <taxon>Hypocreales</taxon>
        <taxon>Nectriaceae</taxon>
        <taxon>Fusarium</taxon>
        <taxon>Fusarium decemcellulare species complex</taxon>
    </lineage>
</organism>
<dbReference type="EMBL" id="JAADYS010002173">
    <property type="protein sequence ID" value="KAF4459433.1"/>
    <property type="molecule type" value="Genomic_DNA"/>
</dbReference>
<feature type="compositionally biased region" description="Basic and acidic residues" evidence="6">
    <location>
        <begin position="468"/>
        <end position="481"/>
    </location>
</feature>
<reference evidence="8 9" key="1">
    <citation type="submission" date="2020-01" db="EMBL/GenBank/DDBJ databases">
        <title>Identification and distribution of gene clusters putatively required for synthesis of sphingolipid metabolism inhibitors in phylogenetically diverse species of the filamentous fungus Fusarium.</title>
        <authorList>
            <person name="Kim H.-S."/>
            <person name="Busman M."/>
            <person name="Brown D.W."/>
            <person name="Divon H."/>
            <person name="Uhlig S."/>
            <person name="Proctor R.H."/>
        </authorList>
    </citation>
    <scope>NUCLEOTIDE SEQUENCE [LARGE SCALE GENOMIC DNA]</scope>
    <source>
        <strain evidence="8 9">NRRL 20459</strain>
    </source>
</reference>
<dbReference type="Pfam" id="PF00172">
    <property type="entry name" value="Zn_clus"/>
    <property type="match status" value="1"/>
</dbReference>
<evidence type="ECO:0000313" key="8">
    <source>
        <dbReference type="EMBL" id="KAF4459433.1"/>
    </source>
</evidence>
<evidence type="ECO:0000256" key="6">
    <source>
        <dbReference type="SAM" id="MobiDB-lite"/>
    </source>
</evidence>
<dbReference type="SUPFAM" id="SSF57701">
    <property type="entry name" value="Zn2/Cys6 DNA-binding domain"/>
    <property type="match status" value="1"/>
</dbReference>
<sequence>MDTQQEPPTVACLRCRKQKLRCTRERPQCRRCQRAGSTCGYPAPPDRKRLALARAQERTSQPVDPLAQRSINSPGLPTAQALDRQDPLPPTRDSPAWSDRDGTTGDGRSLLGPVEEMRVSSFGQHSFPVVDVSREVAFFLFEIFFERHYQSRLLFRKKTFIESYVAGKACSYVVHAILAFASLYVNCTVKHSSSPVRLNDPVEKMRERGHQVTCFWACWLTKCASVENSRFEIDCWACVEGRPLPSDGFDQDEASDILACSLGEDGSLAQPEQGIQLSFNSVLVVVQGLWWECQRFARKVHGEQGHPEQWAAKYCSLDQRLQSLPDQLAKYRQPILATPMREIPPSELSLLSCRVQTPAFSRSMLQLAAEQAWEHSRRMTQMTEQYISSKAPISKLWPIVGYGAYVCAAVQLRRCLALGLLSLSEIQITRINLRLAAELCKYWSHLRPVFEDMERQFGHATALAAPQEVERPREHRQDRGDSLIVNPDTHTSPALSSHIRTYVANDERSGQLEETVSVPGSSVGADQINSTPPLPSLGPRSASAAIPSSVGGVDSMLLDPVGDGWEMRLDPIWWSQNPGEFGELFGSGCLLLDDVGNSINLC</sequence>
<evidence type="ECO:0000256" key="1">
    <source>
        <dbReference type="ARBA" id="ARBA00004123"/>
    </source>
</evidence>
<dbReference type="CDD" id="cd12148">
    <property type="entry name" value="fungal_TF_MHR"/>
    <property type="match status" value="1"/>
</dbReference>
<dbReference type="InterPro" id="IPR036864">
    <property type="entry name" value="Zn2-C6_fun-type_DNA-bd_sf"/>
</dbReference>
<gene>
    <name evidence="8" type="ORF">FALBO_13811</name>
</gene>
<evidence type="ECO:0000256" key="5">
    <source>
        <dbReference type="ARBA" id="ARBA00023242"/>
    </source>
</evidence>
<dbReference type="OrthoDB" id="309640at2759"/>